<dbReference type="VEuPathDB" id="FungiDB:NEUTE1DRAFT_97400"/>
<organism evidence="1 2">
    <name type="scientific">Neurospora tetrasperma (strain FGSC 2508 / ATCC MYA-4615 / P0657)</name>
    <dbReference type="NCBI Taxonomy" id="510951"/>
    <lineage>
        <taxon>Eukaryota</taxon>
        <taxon>Fungi</taxon>
        <taxon>Dikarya</taxon>
        <taxon>Ascomycota</taxon>
        <taxon>Pezizomycotina</taxon>
        <taxon>Sordariomycetes</taxon>
        <taxon>Sordariomycetidae</taxon>
        <taxon>Sordariales</taxon>
        <taxon>Sordariaceae</taxon>
        <taxon>Neurospora</taxon>
    </lineage>
</organism>
<dbReference type="GeneID" id="20831767"/>
<name>F8MB49_NEUT8</name>
<dbReference type="Proteomes" id="UP000008065">
    <property type="component" value="Unassembled WGS sequence"/>
</dbReference>
<evidence type="ECO:0000313" key="2">
    <source>
        <dbReference type="Proteomes" id="UP000008065"/>
    </source>
</evidence>
<reference evidence="2" key="1">
    <citation type="journal article" date="2011" name="Genetics">
        <title>Massive changes in genome architecture accompany the transition to self-fertility in the filamentous fungus Neurospora tetrasperma.</title>
        <authorList>
            <person name="Ellison C.E."/>
            <person name="Stajich J.E."/>
            <person name="Jacobson D.J."/>
            <person name="Natvig D.O."/>
            <person name="Lapidus A."/>
            <person name="Foster B."/>
            <person name="Aerts A."/>
            <person name="Riley R."/>
            <person name="Lindquist E.A."/>
            <person name="Grigoriev I.V."/>
            <person name="Taylor J.W."/>
        </authorList>
    </citation>
    <scope>NUCLEOTIDE SEQUENCE [LARGE SCALE GENOMIC DNA]</scope>
    <source>
        <strain evidence="2">FGSC 2508 / P0657</strain>
    </source>
</reference>
<dbReference type="EMBL" id="GL891302">
    <property type="protein sequence ID" value="EGO60214.1"/>
    <property type="molecule type" value="Genomic_DNA"/>
</dbReference>
<evidence type="ECO:0000313" key="1">
    <source>
        <dbReference type="EMBL" id="EGO60214.1"/>
    </source>
</evidence>
<gene>
    <name evidence="1" type="ORF">NEUTE1DRAFT_97400</name>
</gene>
<dbReference type="OrthoDB" id="10296273at2759"/>
<keyword evidence="2" id="KW-1185">Reference proteome</keyword>
<dbReference type="AlphaFoldDB" id="F8MB49"/>
<proteinExistence type="predicted"/>
<sequence>MAARKWDTACIIAAACVRSQGRLKPGWGADRIIILVITVSRRNVMLIRSVAEILRILLRPRLANLNFVHTSTRNHFAPAGNSIQYTPHHVRWGSF</sequence>
<dbReference type="KEGG" id="nte:NEUTE1DRAFT97400"/>
<dbReference type="HOGENOM" id="CLU_2373328_0_0_1"/>
<accession>F8MB49</accession>
<dbReference type="RefSeq" id="XP_009847552.1">
    <property type="nucleotide sequence ID" value="XM_009849250.1"/>
</dbReference>
<protein>
    <submittedName>
        <fullName evidence="1">Uncharacterized protein</fullName>
    </submittedName>
</protein>